<reference evidence="2 3" key="1">
    <citation type="journal article" date="2014" name="Curr. Biol.">
        <title>The genome of the clonal raider ant Cerapachys biroi.</title>
        <authorList>
            <person name="Oxley P.R."/>
            <person name="Ji L."/>
            <person name="Fetter-Pruneda I."/>
            <person name="McKenzie S.K."/>
            <person name="Li C."/>
            <person name="Hu H."/>
            <person name="Zhang G."/>
            <person name="Kronauer D.J."/>
        </authorList>
    </citation>
    <scope>NUCLEOTIDE SEQUENCE [LARGE SCALE GENOMIC DNA]</scope>
</reference>
<dbReference type="AlphaFoldDB" id="A0A026VZM7"/>
<feature type="domain" description="Mutator-like transposase" evidence="1">
    <location>
        <begin position="5"/>
        <end position="283"/>
    </location>
</feature>
<sequence length="316" mass="35822">MFDNHARGIECQFKDWKLVNSLRRGLKTQLFFKCQMCNYEDNIWSEPTEPHVLDSNTAAAVGTLTVGIGYAQLEELCATVNIRCMSEKTYINRRDALVDDFLKTAMQSMKMAGEEEKQLAIERNETINGILYITVVADGSWMKRSYGSAYDSSSGVGAIIGYRTGKVLFVGVRNKYCVLCDMAEQRGVEVRKHKCYKNFDSNASSTRMESDAIVEGFKSSLEIHGLIYKTLIADGDSSVYNSIRYNAPYHDMNIVVRQVECTNHLLRNLCKKLKAVARTTVPKAMMHRKRNFVQLLNVVDHNILAMRKEILRVAAV</sequence>
<evidence type="ECO:0000313" key="2">
    <source>
        <dbReference type="EMBL" id="EZA48921.1"/>
    </source>
</evidence>
<dbReference type="Pfam" id="PF20700">
    <property type="entry name" value="Mutator"/>
    <property type="match status" value="1"/>
</dbReference>
<proteinExistence type="predicted"/>
<keyword evidence="3" id="KW-1185">Reference proteome</keyword>
<organism evidence="2 3">
    <name type="scientific">Ooceraea biroi</name>
    <name type="common">Clonal raider ant</name>
    <name type="synonym">Cerapachys biroi</name>
    <dbReference type="NCBI Taxonomy" id="2015173"/>
    <lineage>
        <taxon>Eukaryota</taxon>
        <taxon>Metazoa</taxon>
        <taxon>Ecdysozoa</taxon>
        <taxon>Arthropoda</taxon>
        <taxon>Hexapoda</taxon>
        <taxon>Insecta</taxon>
        <taxon>Pterygota</taxon>
        <taxon>Neoptera</taxon>
        <taxon>Endopterygota</taxon>
        <taxon>Hymenoptera</taxon>
        <taxon>Apocrita</taxon>
        <taxon>Aculeata</taxon>
        <taxon>Formicoidea</taxon>
        <taxon>Formicidae</taxon>
        <taxon>Dorylinae</taxon>
        <taxon>Ooceraea</taxon>
    </lineage>
</organism>
<dbReference type="EMBL" id="KK107565">
    <property type="protein sequence ID" value="EZA48921.1"/>
    <property type="molecule type" value="Genomic_DNA"/>
</dbReference>
<dbReference type="InterPro" id="IPR049012">
    <property type="entry name" value="Mutator_transp_dom"/>
</dbReference>
<dbReference type="OrthoDB" id="7699847at2759"/>
<evidence type="ECO:0000313" key="3">
    <source>
        <dbReference type="Proteomes" id="UP000053097"/>
    </source>
</evidence>
<name>A0A026VZM7_OOCBI</name>
<protein>
    <recommendedName>
        <fullName evidence="1">Mutator-like transposase domain-containing protein</fullName>
    </recommendedName>
</protein>
<gene>
    <name evidence="2" type="ORF">X777_12972</name>
</gene>
<evidence type="ECO:0000259" key="1">
    <source>
        <dbReference type="Pfam" id="PF20700"/>
    </source>
</evidence>
<accession>A0A026VZM7</accession>
<dbReference type="OMA" id="NCEARTH"/>
<dbReference type="Proteomes" id="UP000053097">
    <property type="component" value="Unassembled WGS sequence"/>
</dbReference>